<dbReference type="STRING" id="5722.A2F4W7"/>
<dbReference type="OrthoDB" id="153872at2759"/>
<keyword evidence="1" id="KW-0479">Metal-binding</keyword>
<dbReference type="Gene3D" id="3.30.160.60">
    <property type="entry name" value="Classic Zinc Finger"/>
    <property type="match status" value="1"/>
</dbReference>
<dbReference type="SMART" id="SM00336">
    <property type="entry name" value="BBOX"/>
    <property type="match status" value="2"/>
</dbReference>
<dbReference type="Pfam" id="PF00643">
    <property type="entry name" value="zf-B_box"/>
    <property type="match status" value="2"/>
</dbReference>
<evidence type="ECO:0000313" key="7">
    <source>
        <dbReference type="EMBL" id="EAY00075.1"/>
    </source>
</evidence>
<dbReference type="AlphaFoldDB" id="A2F4W7"/>
<evidence type="ECO:0000256" key="3">
    <source>
        <dbReference type="PROSITE-ProRule" id="PRU00024"/>
    </source>
</evidence>
<gene>
    <name evidence="7" type="ORF">TVAG_196350</name>
</gene>
<keyword evidence="8" id="KW-1185">Reference proteome</keyword>
<sequence length="687" mass="77608">MSATPLSVVSEDFTIVEYLLQLQLKAPQFRLKECLDISNQTSNEKFLTYVSNMPNANIVDVLISLDKLQQPLSDIINRGVRVNPQVGLRFKTNGFDINRDEQTFEVLHLAIALGTIQNFEIQGGEIKEVSYNRNEPTPSDLLPQYDTLRLNEDNEFIIYNQNQVKATHLVRFDGGDNLSPDPPVFTRCAVCGKDNATLWCENDCIKLCSECDEKTHKSNPVFEKHTRVALTESQADFQTCPLHPKNRVQYYCPKCHCPVCLECKIHGSHSKGEAARHHLVSVAEAFNNTRQELSAPNKSFENRQRMIKERLLKVDRRLDELVSGETDIINQIKLAAQKAIEEAHHLYLQKSQSLKSARTELERKMNEVEYLETMISTHRDTSEPLDLLQANFANNTLLSEIKKDSDLPLPPEDDGEIVIKTFMSIGIDKKQKSEILNRDVHLNELGTDFTESTVGTQESQRSKRSKDPTLGTVMNTNYQNSKDVKISSLARMALRKKEKYSRQGIDLDFVPFNHSKILSDEVSRTEIYLTLPFKSTPQTKLLYSSERDGRSVERMHSCIDGTGITAVLVKVGDHVFGGFAASKWNSDGKSFGQNSSSFLFSVDRDAFIPHKPLSDEPVCLWADSNSITFGKYDLRLEGNLDKCSSTIENNFGVGFEYGSNVCKTFLAGSPVFKPDIVEVWGFFSDSK</sequence>
<dbReference type="SUPFAM" id="SSF57845">
    <property type="entry name" value="B-box zinc-binding domain"/>
    <property type="match status" value="1"/>
</dbReference>
<dbReference type="InterPro" id="IPR049808">
    <property type="entry name" value="CONSTANS-like_Bbox1"/>
</dbReference>
<dbReference type="PROSITE" id="PS51886">
    <property type="entry name" value="TLDC"/>
    <property type="match status" value="1"/>
</dbReference>
<accession>A2F4W7</accession>
<dbReference type="InterPro" id="IPR047153">
    <property type="entry name" value="TRIM45/56/19-like"/>
</dbReference>
<dbReference type="EMBL" id="DS113615">
    <property type="protein sequence ID" value="EAY00075.1"/>
    <property type="molecule type" value="Genomic_DNA"/>
</dbReference>
<feature type="domain" description="B box-type" evidence="5">
    <location>
        <begin position="235"/>
        <end position="282"/>
    </location>
</feature>
<dbReference type="VEuPathDB" id="TrichDB:TVAGG3_0088350"/>
<dbReference type="KEGG" id="tva:4757894"/>
<dbReference type="CDD" id="cd19821">
    <property type="entry name" value="Bbox1_BBX-like"/>
    <property type="match status" value="1"/>
</dbReference>
<evidence type="ECO:0000259" key="6">
    <source>
        <dbReference type="PROSITE" id="PS51886"/>
    </source>
</evidence>
<evidence type="ECO:0000313" key="8">
    <source>
        <dbReference type="Proteomes" id="UP000001542"/>
    </source>
</evidence>
<dbReference type="SMART" id="SM00584">
    <property type="entry name" value="TLDc"/>
    <property type="match status" value="1"/>
</dbReference>
<dbReference type="InParanoid" id="A2F4W7"/>
<evidence type="ECO:0000256" key="2">
    <source>
        <dbReference type="ARBA" id="ARBA00022833"/>
    </source>
</evidence>
<dbReference type="InterPro" id="IPR006571">
    <property type="entry name" value="TLDc_dom"/>
</dbReference>
<feature type="domain" description="TLDc" evidence="6">
    <location>
        <begin position="516"/>
        <end position="683"/>
    </location>
</feature>
<evidence type="ECO:0000259" key="5">
    <source>
        <dbReference type="PROSITE" id="PS50119"/>
    </source>
</evidence>
<dbReference type="eggNOG" id="KOG2177">
    <property type="taxonomic scope" value="Eukaryota"/>
</dbReference>
<keyword evidence="2" id="KW-0862">Zinc</keyword>
<evidence type="ECO:0000256" key="1">
    <source>
        <dbReference type="ARBA" id="ARBA00022723"/>
    </source>
</evidence>
<dbReference type="PANTHER" id="PTHR25462">
    <property type="entry name" value="BONUS, ISOFORM C-RELATED"/>
    <property type="match status" value="1"/>
</dbReference>
<dbReference type="Pfam" id="PF07534">
    <property type="entry name" value="TLD"/>
    <property type="match status" value="1"/>
</dbReference>
<evidence type="ECO:0000256" key="4">
    <source>
        <dbReference type="SAM" id="MobiDB-lite"/>
    </source>
</evidence>
<dbReference type="SMR" id="A2F4W7"/>
<protein>
    <submittedName>
        <fullName evidence="7">B-box zinc finger family protein</fullName>
    </submittedName>
</protein>
<proteinExistence type="predicted"/>
<dbReference type="CDD" id="cd19756">
    <property type="entry name" value="Bbox2"/>
    <property type="match status" value="1"/>
</dbReference>
<dbReference type="GO" id="GO:0008270">
    <property type="term" value="F:zinc ion binding"/>
    <property type="evidence" value="ECO:0007669"/>
    <property type="project" value="UniProtKB-KW"/>
</dbReference>
<name>A2F4W7_TRIV3</name>
<reference evidence="7" key="2">
    <citation type="journal article" date="2007" name="Science">
        <title>Draft genome sequence of the sexually transmitted pathogen Trichomonas vaginalis.</title>
        <authorList>
            <person name="Carlton J.M."/>
            <person name="Hirt R.P."/>
            <person name="Silva J.C."/>
            <person name="Delcher A.L."/>
            <person name="Schatz M."/>
            <person name="Zhao Q."/>
            <person name="Wortman J.R."/>
            <person name="Bidwell S.L."/>
            <person name="Alsmark U.C.M."/>
            <person name="Besteiro S."/>
            <person name="Sicheritz-Ponten T."/>
            <person name="Noel C.J."/>
            <person name="Dacks J.B."/>
            <person name="Foster P.G."/>
            <person name="Simillion C."/>
            <person name="Van de Peer Y."/>
            <person name="Miranda-Saavedra D."/>
            <person name="Barton G.J."/>
            <person name="Westrop G.D."/>
            <person name="Mueller S."/>
            <person name="Dessi D."/>
            <person name="Fiori P.L."/>
            <person name="Ren Q."/>
            <person name="Paulsen I."/>
            <person name="Zhang H."/>
            <person name="Bastida-Corcuera F.D."/>
            <person name="Simoes-Barbosa A."/>
            <person name="Brown M.T."/>
            <person name="Hayes R.D."/>
            <person name="Mukherjee M."/>
            <person name="Okumura C.Y."/>
            <person name="Schneider R."/>
            <person name="Smith A.J."/>
            <person name="Vanacova S."/>
            <person name="Villalvazo M."/>
            <person name="Haas B.J."/>
            <person name="Pertea M."/>
            <person name="Feldblyum T.V."/>
            <person name="Utterback T.R."/>
            <person name="Shu C.L."/>
            <person name="Osoegawa K."/>
            <person name="de Jong P.J."/>
            <person name="Hrdy I."/>
            <person name="Horvathova L."/>
            <person name="Zubacova Z."/>
            <person name="Dolezal P."/>
            <person name="Malik S.B."/>
            <person name="Logsdon J.M. Jr."/>
            <person name="Henze K."/>
            <person name="Gupta A."/>
            <person name="Wang C.C."/>
            <person name="Dunne R.L."/>
            <person name="Upcroft J.A."/>
            <person name="Upcroft P."/>
            <person name="White O."/>
            <person name="Salzberg S.L."/>
            <person name="Tang P."/>
            <person name="Chiu C.-H."/>
            <person name="Lee Y.-S."/>
            <person name="Embley T.M."/>
            <person name="Coombs G.H."/>
            <person name="Mottram J.C."/>
            <person name="Tachezy J."/>
            <person name="Fraser-Liggett C.M."/>
            <person name="Johnson P.J."/>
        </authorList>
    </citation>
    <scope>NUCLEOTIDE SEQUENCE [LARGE SCALE GENOMIC DNA]</scope>
    <source>
        <strain evidence="7">G3</strain>
    </source>
</reference>
<dbReference type="Proteomes" id="UP000001542">
    <property type="component" value="Unassembled WGS sequence"/>
</dbReference>
<feature type="region of interest" description="Disordered" evidence="4">
    <location>
        <begin position="451"/>
        <end position="470"/>
    </location>
</feature>
<dbReference type="RefSeq" id="XP_001313004.1">
    <property type="nucleotide sequence ID" value="XM_001313003.1"/>
</dbReference>
<dbReference type="PROSITE" id="PS50119">
    <property type="entry name" value="ZF_BBOX"/>
    <property type="match status" value="2"/>
</dbReference>
<reference evidence="7" key="1">
    <citation type="submission" date="2006-10" db="EMBL/GenBank/DDBJ databases">
        <authorList>
            <person name="Amadeo P."/>
            <person name="Zhao Q."/>
            <person name="Wortman J."/>
            <person name="Fraser-Liggett C."/>
            <person name="Carlton J."/>
        </authorList>
    </citation>
    <scope>NUCLEOTIDE SEQUENCE</scope>
    <source>
        <strain evidence="7">G3</strain>
    </source>
</reference>
<feature type="domain" description="B box-type" evidence="5">
    <location>
        <begin position="188"/>
        <end position="230"/>
    </location>
</feature>
<dbReference type="VEuPathDB" id="TrichDB:TVAG_196350"/>
<dbReference type="InterPro" id="IPR000315">
    <property type="entry name" value="Znf_B-box"/>
</dbReference>
<dbReference type="PANTHER" id="PTHR25462:SF296">
    <property type="entry name" value="MEIOTIC P26, ISOFORM F"/>
    <property type="match status" value="1"/>
</dbReference>
<keyword evidence="3" id="KW-0863">Zinc-finger</keyword>
<organism evidence="7 8">
    <name type="scientific">Trichomonas vaginalis (strain ATCC PRA-98 / G3)</name>
    <dbReference type="NCBI Taxonomy" id="412133"/>
    <lineage>
        <taxon>Eukaryota</taxon>
        <taxon>Metamonada</taxon>
        <taxon>Parabasalia</taxon>
        <taxon>Trichomonadida</taxon>
        <taxon>Trichomonadidae</taxon>
        <taxon>Trichomonas</taxon>
    </lineage>
</organism>